<dbReference type="NCBIfam" id="NF033233">
    <property type="entry name" value="twin_helix"/>
    <property type="match status" value="1"/>
</dbReference>
<name>B6IYS7_RHOCS</name>
<dbReference type="Proteomes" id="UP000001591">
    <property type="component" value="Chromosome"/>
</dbReference>
<sequence>MAGLAAGATGAITAAMNGFLVFLLIAAMLAVLGTLVIGLVAMARGGEVALRHGNRLMRLRVALQALALVLFVLVLLSARG</sequence>
<evidence type="ECO:0000313" key="6">
    <source>
        <dbReference type="EMBL" id="ACJ01451.1"/>
    </source>
</evidence>
<dbReference type="eggNOG" id="ENOG5033A2N">
    <property type="taxonomic scope" value="Bacteria"/>
</dbReference>
<dbReference type="Pfam" id="PF04588">
    <property type="entry name" value="HIG_1_N"/>
    <property type="match status" value="1"/>
</dbReference>
<organism evidence="6 7">
    <name type="scientific">Rhodospirillum centenum (strain ATCC 51521 / SW)</name>
    <dbReference type="NCBI Taxonomy" id="414684"/>
    <lineage>
        <taxon>Bacteria</taxon>
        <taxon>Pseudomonadati</taxon>
        <taxon>Pseudomonadota</taxon>
        <taxon>Alphaproteobacteria</taxon>
        <taxon>Rhodospirillales</taxon>
        <taxon>Rhodospirillaceae</taxon>
        <taxon>Rhodospirillum</taxon>
    </lineage>
</organism>
<dbReference type="KEGG" id="rce:RC1_4112"/>
<protein>
    <recommendedName>
        <fullName evidence="5">HIG1 domain-containing protein</fullName>
    </recommendedName>
</protein>
<feature type="domain" description="HIG1" evidence="5">
    <location>
        <begin position="1"/>
        <end position="80"/>
    </location>
</feature>
<keyword evidence="2 4" id="KW-1133">Transmembrane helix</keyword>
<accession>B6IYS7</accession>
<keyword evidence="1 4" id="KW-0812">Transmembrane</keyword>
<evidence type="ECO:0000259" key="5">
    <source>
        <dbReference type="PROSITE" id="PS51503"/>
    </source>
</evidence>
<proteinExistence type="predicted"/>
<evidence type="ECO:0000256" key="2">
    <source>
        <dbReference type="ARBA" id="ARBA00022989"/>
    </source>
</evidence>
<dbReference type="HOGENOM" id="CLU_186083_1_0_5"/>
<dbReference type="PROSITE" id="PS51503">
    <property type="entry name" value="HIG1"/>
    <property type="match status" value="1"/>
</dbReference>
<evidence type="ECO:0000256" key="1">
    <source>
        <dbReference type="ARBA" id="ARBA00022692"/>
    </source>
</evidence>
<dbReference type="InterPro" id="IPR007667">
    <property type="entry name" value="Hypoxia_induced_domain"/>
</dbReference>
<feature type="transmembrane region" description="Helical" evidence="4">
    <location>
        <begin position="19"/>
        <end position="41"/>
    </location>
</feature>
<reference evidence="6 7" key="1">
    <citation type="journal article" date="2010" name="BMC Genomics">
        <title>Metabolic flexibility revealed in the genome of the cyst-forming alpha-1 proteobacterium Rhodospirillum centenum.</title>
        <authorList>
            <person name="Lu Y.K."/>
            <person name="Marden J."/>
            <person name="Han M."/>
            <person name="Swingley W.D."/>
            <person name="Mastrian S.D."/>
            <person name="Chowdhury S.R."/>
            <person name="Hao J."/>
            <person name="Helmy T."/>
            <person name="Kim S."/>
            <person name="Kurdoglu A.A."/>
            <person name="Matthies H.J."/>
            <person name="Rollo D."/>
            <person name="Stothard P."/>
            <person name="Blankenship R.E."/>
            <person name="Bauer C.E."/>
            <person name="Touchman J.W."/>
        </authorList>
    </citation>
    <scope>NUCLEOTIDE SEQUENCE [LARGE SCALE GENOMIC DNA]</scope>
    <source>
        <strain evidence="7">ATCC 51521 / SW</strain>
    </source>
</reference>
<dbReference type="EMBL" id="CP000613">
    <property type="protein sequence ID" value="ACJ01451.1"/>
    <property type="molecule type" value="Genomic_DNA"/>
</dbReference>
<dbReference type="STRING" id="414684.RC1_4112"/>
<feature type="transmembrane region" description="Helical" evidence="4">
    <location>
        <begin position="61"/>
        <end position="78"/>
    </location>
</feature>
<evidence type="ECO:0000313" key="7">
    <source>
        <dbReference type="Proteomes" id="UP000001591"/>
    </source>
</evidence>
<keyword evidence="7" id="KW-1185">Reference proteome</keyword>
<dbReference type="AlphaFoldDB" id="B6IYS7"/>
<evidence type="ECO:0000256" key="4">
    <source>
        <dbReference type="SAM" id="Phobius"/>
    </source>
</evidence>
<evidence type="ECO:0000256" key="3">
    <source>
        <dbReference type="ARBA" id="ARBA00023136"/>
    </source>
</evidence>
<gene>
    <name evidence="6" type="ordered locus">RC1_4112</name>
</gene>
<keyword evidence="3 4" id="KW-0472">Membrane</keyword>